<dbReference type="WBParaSite" id="JU765_v2.g13232.t1">
    <property type="protein sequence ID" value="JU765_v2.g13232.t1"/>
    <property type="gene ID" value="JU765_v2.g13232"/>
</dbReference>
<sequence length="173" mass="19563">MSDVAEERKKSASTISDAEIIDAPNTDDELTDNESVSSLGSRKSSVNNKVDENVLQESEELIDPILPKPNELHVPTPVMSDEEYEAIYTPETRARAIVLLLYFSILLVVVPFSSMYFCYYHIFYGYDSSTAMLYSGIVAIVEVYVLVAIFVWLAYKDEQSIERKVKAELKKSE</sequence>
<evidence type="ECO:0000313" key="1">
    <source>
        <dbReference type="Proteomes" id="UP000887576"/>
    </source>
</evidence>
<accession>A0AC34Q5S9</accession>
<protein>
    <submittedName>
        <fullName evidence="2">Uncharacterized protein</fullName>
    </submittedName>
</protein>
<evidence type="ECO:0000313" key="2">
    <source>
        <dbReference type="WBParaSite" id="JU765_v2.g13232.t1"/>
    </source>
</evidence>
<name>A0AC34Q5S9_9BILA</name>
<organism evidence="1 2">
    <name type="scientific">Panagrolaimus sp. JU765</name>
    <dbReference type="NCBI Taxonomy" id="591449"/>
    <lineage>
        <taxon>Eukaryota</taxon>
        <taxon>Metazoa</taxon>
        <taxon>Ecdysozoa</taxon>
        <taxon>Nematoda</taxon>
        <taxon>Chromadorea</taxon>
        <taxon>Rhabditida</taxon>
        <taxon>Tylenchina</taxon>
        <taxon>Panagrolaimomorpha</taxon>
        <taxon>Panagrolaimoidea</taxon>
        <taxon>Panagrolaimidae</taxon>
        <taxon>Panagrolaimus</taxon>
    </lineage>
</organism>
<reference evidence="2" key="1">
    <citation type="submission" date="2022-11" db="UniProtKB">
        <authorList>
            <consortium name="WormBaseParasite"/>
        </authorList>
    </citation>
    <scope>IDENTIFICATION</scope>
</reference>
<dbReference type="Proteomes" id="UP000887576">
    <property type="component" value="Unplaced"/>
</dbReference>
<proteinExistence type="predicted"/>